<comment type="pathway">
    <text evidence="6">Purine metabolism; XMP biosynthesis via de novo pathway; XMP from IMP: step 1/1.</text>
</comment>
<evidence type="ECO:0000256" key="1">
    <source>
        <dbReference type="ARBA" id="ARBA00005502"/>
    </source>
</evidence>
<dbReference type="GO" id="GO:0006183">
    <property type="term" value="P:GTP biosynthetic process"/>
    <property type="evidence" value="ECO:0007669"/>
    <property type="project" value="TreeGrafter"/>
</dbReference>
<sequence length="263" mass="28783">MSSCNPHHKKCCQDSDDEKDGLSAHELFGSGDGLTYNDFLVLPGYIDFSAEDVDLTTNLTKRIQLRVPLVSSPMDTVTESEMAIAMALCGGIGIIHHNCTADYQASEVLKVKKYKHGFIRDPLVLGPNNKVSDVLTIKKERGFAGIPVTDTGKLGGKLLGIVTSRDIDFKTQDILNEPLSAVMTKSQHLVVGVDGITLQDANDILEKNKKGKLPIVDRDNRLTALIARTDVKKHRDYPLASKDENKQLLVGAAIGTRDSDKER</sequence>
<dbReference type="InterPro" id="IPR046342">
    <property type="entry name" value="CBS_dom_sf"/>
</dbReference>
<evidence type="ECO:0000256" key="3">
    <source>
        <dbReference type="ARBA" id="ARBA00022749"/>
    </source>
</evidence>
<dbReference type="InterPro" id="IPR005990">
    <property type="entry name" value="IMP_DH"/>
</dbReference>
<dbReference type="SUPFAM" id="SSF51412">
    <property type="entry name" value="Inosine monophosphate dehydrogenase (IMPDH)"/>
    <property type="match status" value="1"/>
</dbReference>
<keyword evidence="4" id="KW-0560">Oxidoreductase</keyword>
<dbReference type="Proteomes" id="UP000728032">
    <property type="component" value="Unassembled WGS sequence"/>
</dbReference>
<comment type="function">
    <text evidence="8">Catalyzes the conversion of inosine 5'-phosphate (IMP) to xanthosine 5'-phosphate (XMP), the first committed and rate-limiting step in the de novo synthesis of guanine nucleotides, and therefore plays an important role in the regulation of cell growth. Could also have a single-stranded nucleic acid-binding activity and could play a role in RNA and/or DNA metabolism. It may also have a role in the development of malignancy and the growth progression of some tumors.</text>
</comment>
<dbReference type="Gene3D" id="3.20.20.70">
    <property type="entry name" value="Aldolase class I"/>
    <property type="match status" value="1"/>
</dbReference>
<organism evidence="12">
    <name type="scientific">Oppiella nova</name>
    <dbReference type="NCBI Taxonomy" id="334625"/>
    <lineage>
        <taxon>Eukaryota</taxon>
        <taxon>Metazoa</taxon>
        <taxon>Ecdysozoa</taxon>
        <taxon>Arthropoda</taxon>
        <taxon>Chelicerata</taxon>
        <taxon>Arachnida</taxon>
        <taxon>Acari</taxon>
        <taxon>Acariformes</taxon>
        <taxon>Sarcoptiformes</taxon>
        <taxon>Oribatida</taxon>
        <taxon>Brachypylina</taxon>
        <taxon>Oppioidea</taxon>
        <taxon>Oppiidae</taxon>
        <taxon>Oppiella</taxon>
    </lineage>
</organism>
<evidence type="ECO:0000256" key="8">
    <source>
        <dbReference type="ARBA" id="ARBA00046101"/>
    </source>
</evidence>
<dbReference type="PANTHER" id="PTHR11911">
    <property type="entry name" value="INOSINE-5-MONOPHOSPHATE DEHYDROGENASE RELATED"/>
    <property type="match status" value="1"/>
</dbReference>
<evidence type="ECO:0000256" key="10">
    <source>
        <dbReference type="PROSITE-ProRule" id="PRU00703"/>
    </source>
</evidence>
<dbReference type="AlphaFoldDB" id="A0A7R9M7E8"/>
<evidence type="ECO:0000256" key="6">
    <source>
        <dbReference type="ARBA" id="ARBA00024330"/>
    </source>
</evidence>
<evidence type="ECO:0000259" key="11">
    <source>
        <dbReference type="PROSITE" id="PS51371"/>
    </source>
</evidence>
<keyword evidence="3" id="KW-0658">Purine biosynthesis</keyword>
<evidence type="ECO:0000256" key="2">
    <source>
        <dbReference type="ARBA" id="ARBA00022723"/>
    </source>
</evidence>
<protein>
    <recommendedName>
        <fullName evidence="7">IMP dehydrogenase</fullName>
        <ecNumber evidence="7">1.1.1.205</ecNumber>
    </recommendedName>
</protein>
<dbReference type="FunFam" id="3.20.20.70:FF:000424">
    <property type="entry name" value="Inosine-5'-monophosphate dehydrogenase 2"/>
    <property type="match status" value="1"/>
</dbReference>
<dbReference type="Pfam" id="PF00478">
    <property type="entry name" value="IMPDH"/>
    <property type="match status" value="1"/>
</dbReference>
<evidence type="ECO:0000256" key="5">
    <source>
        <dbReference type="ARBA" id="ARBA00023122"/>
    </source>
</evidence>
<dbReference type="UniPathway" id="UPA00601">
    <property type="reaction ID" value="UER00295"/>
</dbReference>
<comment type="catalytic activity">
    <reaction evidence="9">
        <text>IMP + NAD(+) + H2O = XMP + NADH + H(+)</text>
        <dbReference type="Rhea" id="RHEA:11708"/>
        <dbReference type="ChEBI" id="CHEBI:15377"/>
        <dbReference type="ChEBI" id="CHEBI:15378"/>
        <dbReference type="ChEBI" id="CHEBI:57464"/>
        <dbReference type="ChEBI" id="CHEBI:57540"/>
        <dbReference type="ChEBI" id="CHEBI:57945"/>
        <dbReference type="ChEBI" id="CHEBI:58053"/>
        <dbReference type="EC" id="1.1.1.205"/>
    </reaction>
</comment>
<keyword evidence="13" id="KW-1185">Reference proteome</keyword>
<dbReference type="EC" id="1.1.1.205" evidence="7"/>
<dbReference type="Pfam" id="PF00571">
    <property type="entry name" value="CBS"/>
    <property type="match status" value="2"/>
</dbReference>
<keyword evidence="3" id="KW-0332">GMP biosynthesis</keyword>
<dbReference type="InterPro" id="IPR001093">
    <property type="entry name" value="IMP_DH_GMPRt"/>
</dbReference>
<dbReference type="CDD" id="cd04601">
    <property type="entry name" value="CBS_pair_IMPDH"/>
    <property type="match status" value="1"/>
</dbReference>
<evidence type="ECO:0000256" key="7">
    <source>
        <dbReference type="ARBA" id="ARBA00024384"/>
    </source>
</evidence>
<dbReference type="PANTHER" id="PTHR11911:SF111">
    <property type="entry name" value="INOSINE-5'-MONOPHOSPHATE DEHYDROGENASE"/>
    <property type="match status" value="1"/>
</dbReference>
<comment type="similarity">
    <text evidence="1">Belongs to the IMPDH/GMPR family.</text>
</comment>
<name>A0A7R9M7E8_9ACAR</name>
<evidence type="ECO:0000313" key="13">
    <source>
        <dbReference type="Proteomes" id="UP000728032"/>
    </source>
</evidence>
<keyword evidence="2" id="KW-0479">Metal-binding</keyword>
<evidence type="ECO:0000256" key="9">
    <source>
        <dbReference type="ARBA" id="ARBA00048028"/>
    </source>
</evidence>
<dbReference type="InterPro" id="IPR000644">
    <property type="entry name" value="CBS_dom"/>
</dbReference>
<dbReference type="GO" id="GO:0005737">
    <property type="term" value="C:cytoplasm"/>
    <property type="evidence" value="ECO:0007669"/>
    <property type="project" value="TreeGrafter"/>
</dbReference>
<dbReference type="SMART" id="SM01240">
    <property type="entry name" value="IMPDH"/>
    <property type="match status" value="1"/>
</dbReference>
<dbReference type="PROSITE" id="PS51371">
    <property type="entry name" value="CBS"/>
    <property type="match status" value="2"/>
</dbReference>
<evidence type="ECO:0000256" key="4">
    <source>
        <dbReference type="ARBA" id="ARBA00023002"/>
    </source>
</evidence>
<dbReference type="OrthoDB" id="416622at2759"/>
<evidence type="ECO:0000313" key="12">
    <source>
        <dbReference type="EMBL" id="CAD7653797.1"/>
    </source>
</evidence>
<dbReference type="EMBL" id="OC921939">
    <property type="protein sequence ID" value="CAD7653797.1"/>
    <property type="molecule type" value="Genomic_DNA"/>
</dbReference>
<dbReference type="GO" id="GO:0003938">
    <property type="term" value="F:IMP dehydrogenase activity"/>
    <property type="evidence" value="ECO:0007669"/>
    <property type="project" value="UniProtKB-EC"/>
</dbReference>
<dbReference type="SUPFAM" id="SSF54631">
    <property type="entry name" value="CBS-domain pair"/>
    <property type="match status" value="1"/>
</dbReference>
<dbReference type="InterPro" id="IPR013785">
    <property type="entry name" value="Aldolase_TIM"/>
</dbReference>
<keyword evidence="5 10" id="KW-0129">CBS domain</keyword>
<accession>A0A7R9M7E8</accession>
<dbReference type="SMART" id="SM00116">
    <property type="entry name" value="CBS"/>
    <property type="match status" value="2"/>
</dbReference>
<gene>
    <name evidence="12" type="ORF">ONB1V03_LOCUS10450</name>
</gene>
<dbReference type="GO" id="GO:0046872">
    <property type="term" value="F:metal ion binding"/>
    <property type="evidence" value="ECO:0007669"/>
    <property type="project" value="UniProtKB-KW"/>
</dbReference>
<feature type="domain" description="CBS" evidence="11">
    <location>
        <begin position="183"/>
        <end position="241"/>
    </location>
</feature>
<feature type="non-terminal residue" evidence="12">
    <location>
        <position position="1"/>
    </location>
</feature>
<dbReference type="GO" id="GO:0006177">
    <property type="term" value="P:GMP biosynthetic process"/>
    <property type="evidence" value="ECO:0007669"/>
    <property type="project" value="UniProtKB-KW"/>
</dbReference>
<dbReference type="EMBL" id="CAJPVJ010007114">
    <property type="protein sequence ID" value="CAG2170984.1"/>
    <property type="molecule type" value="Genomic_DNA"/>
</dbReference>
<feature type="domain" description="CBS" evidence="11">
    <location>
        <begin position="118"/>
        <end position="179"/>
    </location>
</feature>
<reference evidence="12" key="1">
    <citation type="submission" date="2020-11" db="EMBL/GenBank/DDBJ databases">
        <authorList>
            <person name="Tran Van P."/>
        </authorList>
    </citation>
    <scope>NUCLEOTIDE SEQUENCE</scope>
</reference>
<proteinExistence type="inferred from homology"/>